<dbReference type="Proteomes" id="UP000782475">
    <property type="component" value="Unassembled WGS sequence"/>
</dbReference>
<gene>
    <name evidence="1" type="ORF">KJJ99_21030</name>
</gene>
<evidence type="ECO:0000313" key="2">
    <source>
        <dbReference type="Proteomes" id="UP000782475"/>
    </source>
</evidence>
<organism evidence="1 2">
    <name type="scientific">Stutzerimonas chloritidismutans</name>
    <name type="common">Pseudomonas chloritidismutans</name>
    <dbReference type="NCBI Taxonomy" id="203192"/>
    <lineage>
        <taxon>Bacteria</taxon>
        <taxon>Pseudomonadati</taxon>
        <taxon>Pseudomonadota</taxon>
        <taxon>Gammaproteobacteria</taxon>
        <taxon>Pseudomonadales</taxon>
        <taxon>Pseudomonadaceae</taxon>
        <taxon>Stutzerimonas</taxon>
    </lineage>
</organism>
<protein>
    <submittedName>
        <fullName evidence="1">AMP-binding protein</fullName>
    </submittedName>
</protein>
<name>A0ACC5VNK0_STUCH</name>
<evidence type="ECO:0000313" key="1">
    <source>
        <dbReference type="EMBL" id="MBX7274272.1"/>
    </source>
</evidence>
<proteinExistence type="predicted"/>
<reference evidence="1 2" key="1">
    <citation type="journal article" date="2021" name="Appl. Microbiol. Biotechnol.">
        <title>Biotechnological applications of marine bacteria in bioremediation of environments polluted with hydrocarbons and plastics.</title>
        <authorList>
            <person name="Muriel-Millan L.F."/>
            <person name="Millan-Lopez S."/>
            <person name="Pardo-Lopez L."/>
        </authorList>
    </citation>
    <scope>NUCLEOTIDE SEQUENCE [LARGE SCALE GENOMIC DNA]</scope>
    <source>
        <strain evidence="1 2">GOM4</strain>
    </source>
</reference>
<keyword evidence="2" id="KW-1185">Reference proteome</keyword>
<accession>A0ACC5VNK0</accession>
<dbReference type="EMBL" id="JAHHFP010000025">
    <property type="protein sequence ID" value="MBX7274272.1"/>
    <property type="molecule type" value="Genomic_DNA"/>
</dbReference>
<comment type="caution">
    <text evidence="1">The sequence shown here is derived from an EMBL/GenBank/DDBJ whole genome shotgun (WGS) entry which is preliminary data.</text>
</comment>
<sequence length="521" mass="59217">MLINFSNHFESLVNRFGDREAIVNTERNRRYSYREFHLLTNRIVNMMQSTLGLGLNDRFINILENDNLSLLHFPTIFKGPATAAFCNYRDPLPEHTWQVECAKAKVAFIEKEMLGTHYDMLRERQVTVVVMDRPDEPKEGVHYFWDLLETALDHNPEVELDDRDHCAIIRFTGGTTGKGKPAMYSIDNWLSCRDTAFAITDKGMWSEATRVLHIAPISHGSGMLYLPSFYSGGCNVTQNTPDLKHYCTNIQKERITHSFLVPTILYRLLKIDADMSSMRYMLYGAAPMSPSKLKQLQAKMGNIFVQVYGSTEHFGFCSNLSIEQHIIRTPEDEVRLSSAGQPTSGVEFIIVDENGQKVAPGESGEIWMRSRSICLGYLNAPEKTAEEFHNGFWKSGDIGYMDKDGFIHLIDRKKDMIISGGFNIYANEVEGAVNSHPAVLMSAVVGIPHEEWGESVHAEVVLHDHSEVSEQELINFVKNRIGNYKAPKSVKVVKELPMSVVGKILRRKVRERYWGEGRKIS</sequence>